<dbReference type="GO" id="GO:0016651">
    <property type="term" value="F:oxidoreductase activity, acting on NAD(P)H"/>
    <property type="evidence" value="ECO:0007669"/>
    <property type="project" value="UniProtKB-UniRule"/>
</dbReference>
<dbReference type="InterPro" id="IPR001094">
    <property type="entry name" value="Flavdoxin-like"/>
</dbReference>
<dbReference type="PANTHER" id="PTHR19384">
    <property type="entry name" value="NITRIC OXIDE SYNTHASE-RELATED"/>
    <property type="match status" value="1"/>
</dbReference>
<dbReference type="GO" id="GO:0010181">
    <property type="term" value="F:FMN binding"/>
    <property type="evidence" value="ECO:0007669"/>
    <property type="project" value="UniProtKB-UniRule"/>
</dbReference>
<comment type="subcellular location">
    <subcellularLocation>
        <location evidence="9">Cytoplasm</location>
    </subcellularLocation>
</comment>
<keyword evidence="13" id="KW-1185">Reference proteome</keyword>
<dbReference type="FunFam" id="3.40.50.360:FF:000034">
    <property type="entry name" value="NADPH-dependent diflavin oxidoreductase 1"/>
    <property type="match status" value="1"/>
</dbReference>
<dbReference type="SUPFAM" id="SSF52343">
    <property type="entry name" value="Ferredoxin reductase-like, C-terminal NADP-linked domain"/>
    <property type="match status" value="1"/>
</dbReference>
<dbReference type="Pfam" id="PF00258">
    <property type="entry name" value="Flavodoxin_1"/>
    <property type="match status" value="1"/>
</dbReference>
<dbReference type="Proteomes" id="UP001431209">
    <property type="component" value="Unassembled WGS sequence"/>
</dbReference>
<comment type="cofactor">
    <cofactor evidence="1 9">
        <name>FMN</name>
        <dbReference type="ChEBI" id="CHEBI:58210"/>
    </cofactor>
</comment>
<dbReference type="InterPro" id="IPR017927">
    <property type="entry name" value="FAD-bd_FR_type"/>
</dbReference>
<comment type="similarity">
    <text evidence="9">In the N-terminal section; belongs to the flavodoxin family.</text>
</comment>
<accession>A0AAW2ZDN8</accession>
<dbReference type="EC" id="1.18.1.-" evidence="9"/>
<dbReference type="InterPro" id="IPR028879">
    <property type="entry name" value="NDOR1"/>
</dbReference>
<evidence type="ECO:0000259" key="10">
    <source>
        <dbReference type="PROSITE" id="PS50902"/>
    </source>
</evidence>
<evidence type="ECO:0000256" key="5">
    <source>
        <dbReference type="ARBA" id="ARBA00022643"/>
    </source>
</evidence>
<dbReference type="EMBL" id="JAOPGA020001267">
    <property type="protein sequence ID" value="KAL0486809.1"/>
    <property type="molecule type" value="Genomic_DNA"/>
</dbReference>
<keyword evidence="6 9" id="KW-0274">FAD</keyword>
<comment type="catalytic activity">
    <reaction evidence="9">
        <text>2 oxidized [2Fe-2S]-[protein] + NADPH = 2 reduced [2Fe-2S]-[protein] + NADP(+) + H(+)</text>
        <dbReference type="Rhea" id="RHEA:67716"/>
        <dbReference type="Rhea" id="RHEA-COMP:17327"/>
        <dbReference type="Rhea" id="RHEA-COMP:17328"/>
        <dbReference type="ChEBI" id="CHEBI:15378"/>
        <dbReference type="ChEBI" id="CHEBI:33737"/>
        <dbReference type="ChEBI" id="CHEBI:33738"/>
        <dbReference type="ChEBI" id="CHEBI:57783"/>
        <dbReference type="ChEBI" id="CHEBI:58349"/>
    </reaction>
</comment>
<dbReference type="GO" id="GO:0005829">
    <property type="term" value="C:cytosol"/>
    <property type="evidence" value="ECO:0007669"/>
    <property type="project" value="TreeGrafter"/>
</dbReference>
<dbReference type="Gene3D" id="2.40.30.10">
    <property type="entry name" value="Translation factors"/>
    <property type="match status" value="1"/>
</dbReference>
<feature type="binding site" evidence="9">
    <location>
        <begin position="482"/>
        <end position="483"/>
    </location>
    <ligand>
        <name>NADP(+)</name>
        <dbReference type="ChEBI" id="CHEBI:58349"/>
    </ligand>
</feature>
<comment type="similarity">
    <text evidence="9">In the C-terminal section; belongs to the flavoprotein pyridine nucleotide cytochrome reductase family.</text>
</comment>
<evidence type="ECO:0000313" key="13">
    <source>
        <dbReference type="Proteomes" id="UP001431209"/>
    </source>
</evidence>
<feature type="domain" description="Flavodoxin-like" evidence="10">
    <location>
        <begin position="5"/>
        <end position="149"/>
    </location>
</feature>
<evidence type="ECO:0000256" key="9">
    <source>
        <dbReference type="HAMAP-Rule" id="MF_03178"/>
    </source>
</evidence>
<evidence type="ECO:0000259" key="11">
    <source>
        <dbReference type="PROSITE" id="PS51384"/>
    </source>
</evidence>
<comment type="caution">
    <text evidence="12">The sequence shown here is derived from an EMBL/GenBank/DDBJ whole genome shotgun (WGS) entry which is preliminary data.</text>
</comment>
<evidence type="ECO:0000256" key="1">
    <source>
        <dbReference type="ARBA" id="ARBA00001917"/>
    </source>
</evidence>
<name>A0AAW2ZDN8_9EUKA</name>
<evidence type="ECO:0000256" key="2">
    <source>
        <dbReference type="ARBA" id="ARBA00001974"/>
    </source>
</evidence>
<dbReference type="PANTHER" id="PTHR19384:SF10">
    <property type="entry name" value="NADPH-DEPENDENT DIFLAVIN OXIDOREDUCTASE 1"/>
    <property type="match status" value="1"/>
</dbReference>
<dbReference type="PRINTS" id="PR00371">
    <property type="entry name" value="FPNCR"/>
</dbReference>
<dbReference type="InterPro" id="IPR003097">
    <property type="entry name" value="CysJ-like_FAD-binding"/>
</dbReference>
<dbReference type="GO" id="GO:0160246">
    <property type="term" value="F:NADPH-iron-sulfur [2Fe-2S] protein oxidoreductase activity"/>
    <property type="evidence" value="ECO:0007669"/>
    <property type="project" value="InterPro"/>
</dbReference>
<dbReference type="PRINTS" id="PR00369">
    <property type="entry name" value="FLAVODOXIN"/>
</dbReference>
<feature type="binding site" evidence="9">
    <location>
        <begin position="96"/>
        <end position="105"/>
    </location>
    <ligand>
        <name>FMN</name>
        <dbReference type="ChEBI" id="CHEBI:58210"/>
    </ligand>
</feature>
<dbReference type="AlphaFoldDB" id="A0AAW2ZDN8"/>
<dbReference type="HAMAP" id="MF_03178">
    <property type="entry name" value="NDOR1"/>
    <property type="match status" value="1"/>
</dbReference>
<comment type="similarity">
    <text evidence="9">Belongs to the NADPH-dependent diflavin oxidoreductase NDOR1 family.</text>
</comment>
<dbReference type="InterPro" id="IPR023173">
    <property type="entry name" value="NADPH_Cyt_P450_Rdtase_alpha"/>
</dbReference>
<keyword evidence="8 9" id="KW-0560">Oxidoreductase</keyword>
<keyword evidence="7 9" id="KW-0521">NADP</keyword>
<dbReference type="InterPro" id="IPR029039">
    <property type="entry name" value="Flavoprotein-like_sf"/>
</dbReference>
<feature type="binding site" evidence="9">
    <location>
        <position position="523"/>
    </location>
    <ligand>
        <name>NADP(+)</name>
        <dbReference type="ChEBI" id="CHEBI:58349"/>
    </ligand>
</feature>
<keyword evidence="4 9" id="KW-0285">Flavoprotein</keyword>
<reference evidence="12 13" key="1">
    <citation type="submission" date="2024-03" db="EMBL/GenBank/DDBJ databases">
        <title>The Acrasis kona genome and developmental transcriptomes reveal deep origins of eukaryotic multicellular pathways.</title>
        <authorList>
            <person name="Sheikh S."/>
            <person name="Fu C.-J."/>
            <person name="Brown M.W."/>
            <person name="Baldauf S.L."/>
        </authorList>
    </citation>
    <scope>NUCLEOTIDE SEQUENCE [LARGE SCALE GENOMIC DNA]</scope>
    <source>
        <strain evidence="12 13">ATCC MYA-3509</strain>
    </source>
</reference>
<dbReference type="GO" id="GO:0016226">
    <property type="term" value="P:iron-sulfur cluster assembly"/>
    <property type="evidence" value="ECO:0007669"/>
    <property type="project" value="UniProtKB-UniRule"/>
</dbReference>
<evidence type="ECO:0000256" key="6">
    <source>
        <dbReference type="ARBA" id="ARBA00022827"/>
    </source>
</evidence>
<dbReference type="Gene3D" id="1.20.990.10">
    <property type="entry name" value="NADPH-cytochrome p450 Reductase, Chain A, domain 3"/>
    <property type="match status" value="1"/>
</dbReference>
<evidence type="ECO:0000256" key="8">
    <source>
        <dbReference type="ARBA" id="ARBA00023002"/>
    </source>
</evidence>
<dbReference type="FunFam" id="3.40.50.80:FF:000032">
    <property type="entry name" value="NADPH-dependent diflavin oxidoreductase 1"/>
    <property type="match status" value="1"/>
</dbReference>
<proteinExistence type="inferred from homology"/>
<dbReference type="Gene3D" id="3.40.50.80">
    <property type="entry name" value="Nucleotide-binding domain of ferredoxin-NADP reductase (FNR) module"/>
    <property type="match status" value="1"/>
</dbReference>
<feature type="binding site" evidence="9">
    <location>
        <begin position="11"/>
        <end position="16"/>
    </location>
    <ligand>
        <name>FMN</name>
        <dbReference type="ChEBI" id="CHEBI:58210"/>
    </ligand>
</feature>
<dbReference type="GO" id="GO:0050660">
    <property type="term" value="F:flavin adenine dinucleotide binding"/>
    <property type="evidence" value="ECO:0007669"/>
    <property type="project" value="UniProtKB-UniRule"/>
</dbReference>
<dbReference type="SUPFAM" id="SSF52218">
    <property type="entry name" value="Flavoproteins"/>
    <property type="match status" value="1"/>
</dbReference>
<feature type="binding site" evidence="9">
    <location>
        <position position="560"/>
    </location>
    <ligand>
        <name>FAD</name>
        <dbReference type="ChEBI" id="CHEBI:57692"/>
    </ligand>
</feature>
<comment type="cofactor">
    <cofactor evidence="2 9">
        <name>FAD</name>
        <dbReference type="ChEBI" id="CHEBI:57692"/>
    </cofactor>
</comment>
<comment type="function">
    <text evidence="9">NADPH-dependent reductase which is a central component of the cytosolic iron-sulfur (Fe-S) protein assembly (CIA) machinery. Transfers electrons from NADPH via its FAD and FMN prosthetic groups to the [2Fe-2S] cluster of the anamorsin/DRE2 homolog, another key component of the CIA machinery. In turn, this reduced cluster provides electrons for assembly of cytosolic iron-sulfur cluster proteins.</text>
</comment>
<feature type="binding site" evidence="9">
    <location>
        <position position="131"/>
    </location>
    <ligand>
        <name>FMN</name>
        <dbReference type="ChEBI" id="CHEBI:58210"/>
    </ligand>
</feature>
<dbReference type="Pfam" id="PF00667">
    <property type="entry name" value="FAD_binding_1"/>
    <property type="match status" value="1"/>
</dbReference>
<protein>
    <recommendedName>
        <fullName evidence="9">NADPH-dependent diflavin oxidoreductase 1</fullName>
        <ecNumber evidence="9">1.18.1.-</ecNumber>
    </recommendedName>
    <alternativeName>
        <fullName evidence="9">NADPH-dependent FMN and FAD-containing oxidoreductase</fullName>
    </alternativeName>
</protein>
<sequence>MERRLYVLYGSQTGTAQDLAERVSREAKRRHFRVSTAPIDNCDPNHLTEQCNVIFICSTTGQGDAPDNMTKFMRLILKRSLPQDLFSQMNMTVFGLGDSTYSKFNFVAKKLRNRLIQLGAKEIVKSEYADEQHPKGIDGTAVKWVNDLFTKLMLDFPTDLPIISENTIPDPRYKILLVTEPANQEIVEEGVTCAKVLENDRITSSDHFQSVRHLVIETNLKYGPGDVCAIMPKNLTIHIEALCKRFNLDPNQTFRIQKTDPDAPDFPDQVFTWHTLFEQYLDICGTPRRYFFQLLSQLAHDEEEKDRLEWFGCSDGIDDLYRYNQREKRMYVEIFQDFKKIELETKTSYFLDLISRMQPRYFSIASCKPDRIELCIAIVKFLSPYKQLRTGTCTRYIENLKPNDTVKIWVKKGTMQFPDANTPVIMVGPGTGVAPFRSLLQHHEIKKPTILFFGNRNVKKDFLYENEMYSIKSPFTLSVAFSRDQNEKVYVQHRIRELKDDVWDILKSGGHVFVAGNNKMPKDVREAFVDVGVQNGLSAQEAEEFIAQLEKNKKYQVESWG</sequence>
<evidence type="ECO:0000256" key="7">
    <source>
        <dbReference type="ARBA" id="ARBA00022857"/>
    </source>
</evidence>
<dbReference type="PROSITE" id="PS50902">
    <property type="entry name" value="FLAVODOXIN_LIKE"/>
    <property type="match status" value="1"/>
</dbReference>
<organism evidence="12 13">
    <name type="scientific">Acrasis kona</name>
    <dbReference type="NCBI Taxonomy" id="1008807"/>
    <lineage>
        <taxon>Eukaryota</taxon>
        <taxon>Discoba</taxon>
        <taxon>Heterolobosea</taxon>
        <taxon>Tetramitia</taxon>
        <taxon>Eutetramitia</taxon>
        <taxon>Acrasidae</taxon>
        <taxon>Acrasis</taxon>
    </lineage>
</organism>
<gene>
    <name evidence="12" type="ORF">AKO1_001154</name>
</gene>
<feature type="binding site" evidence="9">
    <location>
        <begin position="488"/>
        <end position="492"/>
    </location>
    <ligand>
        <name>NADP(+)</name>
        <dbReference type="ChEBI" id="CHEBI:58349"/>
    </ligand>
</feature>
<dbReference type="InterPro" id="IPR008254">
    <property type="entry name" value="Flavodoxin/NO_synth"/>
</dbReference>
<keyword evidence="3 9" id="KW-0963">Cytoplasm</keyword>
<dbReference type="PROSITE" id="PS51384">
    <property type="entry name" value="FAD_FR"/>
    <property type="match status" value="1"/>
</dbReference>
<dbReference type="Gene3D" id="3.40.50.360">
    <property type="match status" value="1"/>
</dbReference>
<comment type="caution">
    <text evidence="9">Lacks conserved residue(s) required for the propagation of feature annotation.</text>
</comment>
<feature type="domain" description="FAD-binding FR-type" evidence="11">
    <location>
        <begin position="189"/>
        <end position="418"/>
    </location>
</feature>
<feature type="binding site" evidence="9">
    <location>
        <position position="431"/>
    </location>
    <ligand>
        <name>NADP(+)</name>
        <dbReference type="ChEBI" id="CHEBI:58349"/>
    </ligand>
</feature>
<dbReference type="Pfam" id="PF00175">
    <property type="entry name" value="NAD_binding_1"/>
    <property type="match status" value="1"/>
</dbReference>
<evidence type="ECO:0000256" key="4">
    <source>
        <dbReference type="ARBA" id="ARBA00022630"/>
    </source>
</evidence>
<feature type="binding site" evidence="9">
    <location>
        <begin position="58"/>
        <end position="61"/>
    </location>
    <ligand>
        <name>FMN</name>
        <dbReference type="ChEBI" id="CHEBI:58210"/>
    </ligand>
</feature>
<evidence type="ECO:0000256" key="3">
    <source>
        <dbReference type="ARBA" id="ARBA00022490"/>
    </source>
</evidence>
<dbReference type="InterPro" id="IPR039261">
    <property type="entry name" value="FNR_nucleotide-bd"/>
</dbReference>
<keyword evidence="5 9" id="KW-0288">FMN</keyword>
<dbReference type="GO" id="GO:0050661">
    <property type="term" value="F:NADP binding"/>
    <property type="evidence" value="ECO:0007669"/>
    <property type="project" value="UniProtKB-UniRule"/>
</dbReference>
<dbReference type="InterPro" id="IPR001709">
    <property type="entry name" value="Flavoprot_Pyr_Nucl_cyt_Rdtase"/>
</dbReference>
<evidence type="ECO:0000313" key="12">
    <source>
        <dbReference type="EMBL" id="KAL0486809.1"/>
    </source>
</evidence>
<dbReference type="InterPro" id="IPR017938">
    <property type="entry name" value="Riboflavin_synthase-like_b-brl"/>
</dbReference>
<dbReference type="SUPFAM" id="SSF63380">
    <property type="entry name" value="Riboflavin synthase domain-like"/>
    <property type="match status" value="1"/>
</dbReference>
<dbReference type="InterPro" id="IPR001433">
    <property type="entry name" value="OxRdtase_FAD/NAD-bd"/>
</dbReference>
<feature type="binding site" evidence="9">
    <location>
        <begin position="360"/>
        <end position="363"/>
    </location>
    <ligand>
        <name>FAD</name>
        <dbReference type="ChEBI" id="CHEBI:57692"/>
    </ligand>
</feature>